<keyword evidence="3" id="KW-1185">Reference proteome</keyword>
<keyword evidence="1" id="KW-0472">Membrane</keyword>
<keyword evidence="1" id="KW-0812">Transmembrane</keyword>
<comment type="caution">
    <text evidence="2">The sequence shown here is derived from an EMBL/GenBank/DDBJ whole genome shotgun (WGS) entry which is preliminary data.</text>
</comment>
<dbReference type="Proteomes" id="UP000682811">
    <property type="component" value="Unassembled WGS sequence"/>
</dbReference>
<gene>
    <name evidence="2" type="ORF">J34TS1_62340</name>
</gene>
<evidence type="ECO:0000256" key="1">
    <source>
        <dbReference type="SAM" id="Phobius"/>
    </source>
</evidence>
<name>A0A919YIN9_9BACL</name>
<proteinExistence type="predicted"/>
<keyword evidence="1" id="KW-1133">Transmembrane helix</keyword>
<accession>A0A919YIN9</accession>
<dbReference type="RefSeq" id="WP_237100195.1">
    <property type="nucleotide sequence ID" value="NZ_AP025343.1"/>
</dbReference>
<evidence type="ECO:0000313" key="2">
    <source>
        <dbReference type="EMBL" id="GIO51469.1"/>
    </source>
</evidence>
<evidence type="ECO:0000313" key="3">
    <source>
        <dbReference type="Proteomes" id="UP000682811"/>
    </source>
</evidence>
<organism evidence="2 3">
    <name type="scientific">Paenibacillus azoreducens</name>
    <dbReference type="NCBI Taxonomy" id="116718"/>
    <lineage>
        <taxon>Bacteria</taxon>
        <taxon>Bacillati</taxon>
        <taxon>Bacillota</taxon>
        <taxon>Bacilli</taxon>
        <taxon>Bacillales</taxon>
        <taxon>Paenibacillaceae</taxon>
        <taxon>Paenibacillus</taxon>
    </lineage>
</organism>
<protein>
    <recommendedName>
        <fullName evidence="4">ABC transporter permease</fullName>
    </recommendedName>
</protein>
<dbReference type="EMBL" id="BORT01000054">
    <property type="protein sequence ID" value="GIO51469.1"/>
    <property type="molecule type" value="Genomic_DNA"/>
</dbReference>
<reference evidence="2 3" key="1">
    <citation type="submission" date="2021-03" db="EMBL/GenBank/DDBJ databases">
        <title>Antimicrobial resistance genes in bacteria isolated from Japanese honey, and their potential for conferring macrolide and lincosamide resistance in the American foulbrood pathogen Paenibacillus larvae.</title>
        <authorList>
            <person name="Okamoto M."/>
            <person name="Kumagai M."/>
            <person name="Kanamori H."/>
            <person name="Takamatsu D."/>
        </authorList>
    </citation>
    <scope>NUCLEOTIDE SEQUENCE [LARGE SCALE GENOMIC DNA]</scope>
    <source>
        <strain evidence="2 3">J34TS1</strain>
    </source>
</reference>
<evidence type="ECO:0008006" key="4">
    <source>
        <dbReference type="Google" id="ProtNLM"/>
    </source>
</evidence>
<dbReference type="AlphaFoldDB" id="A0A919YIN9"/>
<sequence length="185" mass="20796">MEENTGVGIRVAAGIFLTIMLITIVVIITISSQDAAKQGQTKMASITTQLSDTEFNTYNNTTLSGSQVMNAIRQYMNLKQFGIKVVTGKQRGSSESFYGNPFTEKNGMIETIEGDNLKRLKLDEAQNEASPEYINPSGQFKSYIVRDSNNMIRGIVFEQLKLSGISFPNEEGDDLLYRWDYERYC</sequence>
<feature type="transmembrane region" description="Helical" evidence="1">
    <location>
        <begin position="7"/>
        <end position="30"/>
    </location>
</feature>